<dbReference type="Pfam" id="PF07336">
    <property type="entry name" value="ABATE"/>
    <property type="match status" value="1"/>
</dbReference>
<dbReference type="OrthoDB" id="123307at2"/>
<dbReference type="InterPro" id="IPR023286">
    <property type="entry name" value="ABATE_dom_sf"/>
</dbReference>
<dbReference type="STRING" id="886293.Sinac_0035"/>
<evidence type="ECO:0000313" key="2">
    <source>
        <dbReference type="EMBL" id="AGA24497.1"/>
    </source>
</evidence>
<dbReference type="InterPro" id="IPR010852">
    <property type="entry name" value="ABATE"/>
</dbReference>
<dbReference type="InterPro" id="IPR021005">
    <property type="entry name" value="Znf_CGNR"/>
</dbReference>
<evidence type="ECO:0000313" key="3">
    <source>
        <dbReference type="Proteomes" id="UP000010798"/>
    </source>
</evidence>
<dbReference type="PANTHER" id="PTHR35525:SF3">
    <property type="entry name" value="BLL6575 PROTEIN"/>
    <property type="match status" value="1"/>
</dbReference>
<keyword evidence="3" id="KW-1185">Reference proteome</keyword>
<dbReference type="EMBL" id="CP003364">
    <property type="protein sequence ID" value="AGA24497.1"/>
    <property type="molecule type" value="Genomic_DNA"/>
</dbReference>
<dbReference type="Gene3D" id="1.10.3300.10">
    <property type="entry name" value="Jann2411-like domain"/>
    <property type="match status" value="1"/>
</dbReference>
<dbReference type="Pfam" id="PF11706">
    <property type="entry name" value="zf-CGNR"/>
    <property type="match status" value="1"/>
</dbReference>
<name>L0D5G9_SINAD</name>
<dbReference type="HOGENOM" id="CLU_087298_3_0_0"/>
<proteinExistence type="predicted"/>
<reference evidence="2 3" key="1">
    <citation type="submission" date="2012-02" db="EMBL/GenBank/DDBJ databases">
        <title>Complete sequence of chromosome of Singulisphaera acidiphila DSM 18658.</title>
        <authorList>
            <consortium name="US DOE Joint Genome Institute (JGI-PGF)"/>
            <person name="Lucas S."/>
            <person name="Copeland A."/>
            <person name="Lapidus A."/>
            <person name="Glavina del Rio T."/>
            <person name="Dalin E."/>
            <person name="Tice H."/>
            <person name="Bruce D."/>
            <person name="Goodwin L."/>
            <person name="Pitluck S."/>
            <person name="Peters L."/>
            <person name="Ovchinnikova G."/>
            <person name="Chertkov O."/>
            <person name="Kyrpides N."/>
            <person name="Mavromatis K."/>
            <person name="Ivanova N."/>
            <person name="Brettin T."/>
            <person name="Detter J.C."/>
            <person name="Han C."/>
            <person name="Larimer F."/>
            <person name="Land M."/>
            <person name="Hauser L."/>
            <person name="Markowitz V."/>
            <person name="Cheng J.-F."/>
            <person name="Hugenholtz P."/>
            <person name="Woyke T."/>
            <person name="Wu D."/>
            <person name="Tindall B."/>
            <person name="Pomrenke H."/>
            <person name="Brambilla E."/>
            <person name="Klenk H.-P."/>
            <person name="Eisen J.A."/>
        </authorList>
    </citation>
    <scope>NUCLEOTIDE SEQUENCE [LARGE SCALE GENOMIC DNA]</scope>
    <source>
        <strain evidence="3">ATCC BAA-1392 / DSM 18658 / VKM B-2454 / MOB10</strain>
    </source>
</reference>
<protein>
    <submittedName>
        <fullName evidence="2">Conserved protein containing a Zn-ribbon-like motif, possibly RNA-binding</fullName>
    </submittedName>
</protein>
<organism evidence="2 3">
    <name type="scientific">Singulisphaera acidiphila (strain ATCC BAA-1392 / DSM 18658 / VKM B-2454 / MOB10)</name>
    <dbReference type="NCBI Taxonomy" id="886293"/>
    <lineage>
        <taxon>Bacteria</taxon>
        <taxon>Pseudomonadati</taxon>
        <taxon>Planctomycetota</taxon>
        <taxon>Planctomycetia</taxon>
        <taxon>Isosphaerales</taxon>
        <taxon>Isosphaeraceae</taxon>
        <taxon>Singulisphaera</taxon>
    </lineage>
</organism>
<dbReference type="eggNOG" id="COG5516">
    <property type="taxonomic scope" value="Bacteria"/>
</dbReference>
<accession>L0D5G9</accession>
<dbReference type="SUPFAM" id="SSF160904">
    <property type="entry name" value="Jann2411-like"/>
    <property type="match status" value="1"/>
</dbReference>
<dbReference type="AlphaFoldDB" id="L0D5G9"/>
<sequence length="216" mass="24018">MTIGSSSLPAAFFVGDHLAVDFLNSTSTPSGVRTEWLRNGTDLVNWLEQAGAIDATVATRFRAEGEALDGVAEQARSLREWLRAFVLRYAGSELGAEALADLAPLNRLLAQDDSYWQVEEGEKDGVSNAEDRRPLRRRRLQRWSTPEQLLQPIAEAMSDLVCHADFRWIRACEGSACTLMFLDRTKAHARRWCSMAVCGNRAKAAAHRARATGRRS</sequence>
<dbReference type="Proteomes" id="UP000010798">
    <property type="component" value="Chromosome"/>
</dbReference>
<dbReference type="KEGG" id="saci:Sinac_0035"/>
<feature type="domain" description="Zinc finger CGNR" evidence="1">
    <location>
        <begin position="169"/>
        <end position="210"/>
    </location>
</feature>
<dbReference type="RefSeq" id="WP_015243682.1">
    <property type="nucleotide sequence ID" value="NC_019892.1"/>
</dbReference>
<evidence type="ECO:0000259" key="1">
    <source>
        <dbReference type="Pfam" id="PF11706"/>
    </source>
</evidence>
<dbReference type="PANTHER" id="PTHR35525">
    <property type="entry name" value="BLL6575 PROTEIN"/>
    <property type="match status" value="1"/>
</dbReference>
<gene>
    <name evidence="2" type="ordered locus">Sinac_0035</name>
</gene>